<dbReference type="AlphaFoldDB" id="A0A7W2JWF7"/>
<evidence type="ECO:0000313" key="2">
    <source>
        <dbReference type="EMBL" id="MBA6066357.1"/>
    </source>
</evidence>
<evidence type="ECO:0000256" key="1">
    <source>
        <dbReference type="SAM" id="MobiDB-lite"/>
    </source>
</evidence>
<name>A0A7W2JWF7_9PSED</name>
<comment type="caution">
    <text evidence="2">The sequence shown here is derived from an EMBL/GenBank/DDBJ whole genome shotgun (WGS) entry which is preliminary data.</text>
</comment>
<dbReference type="NCBIfam" id="TIGR01537">
    <property type="entry name" value="portal_HK97"/>
    <property type="match status" value="1"/>
</dbReference>
<dbReference type="Proteomes" id="UP000541770">
    <property type="component" value="Unassembled WGS sequence"/>
</dbReference>
<feature type="region of interest" description="Disordered" evidence="1">
    <location>
        <begin position="407"/>
        <end position="438"/>
    </location>
</feature>
<accession>A0A7W2JWF7</accession>
<dbReference type="Pfam" id="PF04860">
    <property type="entry name" value="Phage_portal"/>
    <property type="match status" value="1"/>
</dbReference>
<organism evidence="2 3">
    <name type="scientific">Pseudomonas mosselii</name>
    <dbReference type="NCBI Taxonomy" id="78327"/>
    <lineage>
        <taxon>Bacteria</taxon>
        <taxon>Pseudomonadati</taxon>
        <taxon>Pseudomonadota</taxon>
        <taxon>Gammaproteobacteria</taxon>
        <taxon>Pseudomonadales</taxon>
        <taxon>Pseudomonadaceae</taxon>
        <taxon>Pseudomonas</taxon>
    </lineage>
</organism>
<dbReference type="EMBL" id="JACGDE010000011">
    <property type="protein sequence ID" value="MBA6066357.1"/>
    <property type="molecule type" value="Genomic_DNA"/>
</dbReference>
<protein>
    <submittedName>
        <fullName evidence="2">Phage portal protein</fullName>
    </submittedName>
</protein>
<sequence>MKLFNWGARTEQKALRPADNRGGWLGVIRESFAGAWQQNVEVDQDTVLAFSTVFSCITLIASDIAKLRVKLVEFTEDKVWEETTSPSFSPVLRKPNHFQNRIQFYESWVTSKLTNGNAYALKLRDARGVVTKLYILDPRRVTPLVGDDGSIFYDLKADNLSTLEEGVVVPASEIIHDRMNCLFHPLVGISPIYACGLAAMQGNAIQNNSAKFFQNGSKPGGVLTAPGAISEDTAKRLKAHWDSEYTGQSAGKVAVLGDGLKYEGMAMSAADSQLIEQLKWSAEIVCSVFHVPGYKVGVGAQPTYNNAEVLNQVYYSDCLQSLIEALELCLDEGLELPSQYGTEFDLDGLLRMDTASLYKANNEAVSGAWMKPNEARRRAGLPPVEGGDSPMIQQQNYSLAAIARRDAQPDQFSTAPVTPAIPEPSGPSEPTTDELDDQARVFALLVEKELNLESA</sequence>
<gene>
    <name evidence="2" type="ORF">H4C75_16565</name>
</gene>
<reference evidence="2 3" key="1">
    <citation type="submission" date="2020-07" db="EMBL/GenBank/DDBJ databases">
        <title>Diversity of carbapenemase encoding genes among Pseudomonas putida group clinical isolates in a tertiary Brazilian hospital.</title>
        <authorList>
            <person name="Alberto-Lei F."/>
            <person name="Nodari C.S."/>
            <person name="Streling A.P."/>
            <person name="Paulino J.T."/>
            <person name="Bessa-Neto F.O."/>
            <person name="Cayo R."/>
            <person name="Gales A.C."/>
        </authorList>
    </citation>
    <scope>NUCLEOTIDE SEQUENCE [LARGE SCALE GENOMIC DNA]</scope>
    <source>
        <strain evidence="2 3">14802</strain>
    </source>
</reference>
<dbReference type="InterPro" id="IPR006944">
    <property type="entry name" value="Phage/GTA_portal"/>
</dbReference>
<dbReference type="RefSeq" id="WP_182323583.1">
    <property type="nucleotide sequence ID" value="NZ_JACGDE010000011.1"/>
</dbReference>
<dbReference type="InterPro" id="IPR006427">
    <property type="entry name" value="Portal_HK97"/>
</dbReference>
<evidence type="ECO:0000313" key="3">
    <source>
        <dbReference type="Proteomes" id="UP000541770"/>
    </source>
</evidence>
<proteinExistence type="predicted"/>